<reference evidence="5" key="1">
    <citation type="journal article" date="2020" name="BMC Genomics">
        <title>Correction to: Identification and distribution of gene clusters required for synthesis of sphingolipid metabolism inhibitors in diverse species of the filamentous fungus Fusarium.</title>
        <authorList>
            <person name="Kim H.S."/>
            <person name="Lohmar J.M."/>
            <person name="Busman M."/>
            <person name="Brown D.W."/>
            <person name="Naumann T.A."/>
            <person name="Divon H.H."/>
            <person name="Lysoe E."/>
            <person name="Uhlig S."/>
            <person name="Proctor R.H."/>
        </authorList>
    </citation>
    <scope>NUCLEOTIDE SEQUENCE</scope>
    <source>
        <strain evidence="5">NRRL 45417</strain>
    </source>
</reference>
<dbReference type="SUPFAM" id="SSF51905">
    <property type="entry name" value="FAD/NAD(P)-binding domain"/>
    <property type="match status" value="1"/>
</dbReference>
<evidence type="ECO:0000313" key="6">
    <source>
        <dbReference type="Proteomes" id="UP000604273"/>
    </source>
</evidence>
<evidence type="ECO:0000256" key="4">
    <source>
        <dbReference type="ARBA" id="ARBA00023002"/>
    </source>
</evidence>
<keyword evidence="2" id="KW-0285">Flavoprotein</keyword>
<reference evidence="5" key="2">
    <citation type="submission" date="2020-05" db="EMBL/GenBank/DDBJ databases">
        <authorList>
            <person name="Kim H.-S."/>
            <person name="Proctor R.H."/>
            <person name="Brown D.W."/>
        </authorList>
    </citation>
    <scope>NUCLEOTIDE SEQUENCE</scope>
    <source>
        <strain evidence="5">NRRL 45417</strain>
    </source>
</reference>
<dbReference type="PANTHER" id="PTHR42877:SF1">
    <property type="entry name" value="FAD-BINDING MONOOXYGENASE STCW"/>
    <property type="match status" value="1"/>
</dbReference>
<dbReference type="GO" id="GO:0050660">
    <property type="term" value="F:flavin adenine dinucleotide binding"/>
    <property type="evidence" value="ECO:0007669"/>
    <property type="project" value="InterPro"/>
</dbReference>
<sequence length="620" mass="70844">MGSTKESEGEVNSPFLIPGLKFFTDPESKSRPGNLFSEKLHPDYHNNPETGYHIPFAPIGDPGSRRLKVITIGAGLSGVMLAYNIEKHCANVEHVIYEKNPTVGGTWCNFAVDTGKIFPHLDVCFNEQVIRVPNISTEWETYQSSSDYLRGYVAKVVEKLDLEKYMTFNSKVTEARFDDNKGTWYVKIEQTANDGSTMTFTGDCDLLLGAVVILDRWEYPKIPGLESFKGHVIHSADRTKWEQYTKDKWENDEIAVIGSGASAYQVVPGMQPYAKKVHSFLRTPAWFFAPSATFNADPRPQDYTSDRWRLEPDTEEEKVLYRKDHDAMLKHAKANENAMMMTQHMMVKYDPAYYLARKYLTERTREWIKDDELFEKIIPSWSPGCRRITPGDPFMVAIQEPNVDVHFTGIARVDENGVFGDDGTYTACNTIVCATGFDVSYRPPFPMIGLDNYDLRKEWHTVPAGYMGVMAPKMPNWIIYGGPNCPVENGSAIAFLEAVVGYAVKVINKMQRDNIKYFVPRQDAIDEFNDHAQSWFKGTVWEENCNAWYKNKKTGRVDAIWPGSTLHFRDAIEDPRWEDMEIKYHSYLGYGFAPVDLSPSPDADRSPYLKLENLDPRFYE</sequence>
<dbReference type="Pfam" id="PF00743">
    <property type="entry name" value="FMO-like"/>
    <property type="match status" value="1"/>
</dbReference>
<comment type="caution">
    <text evidence="5">The sequence shown here is derived from an EMBL/GenBank/DDBJ whole genome shotgun (WGS) entry which is preliminary data.</text>
</comment>
<evidence type="ECO:0000256" key="1">
    <source>
        <dbReference type="ARBA" id="ARBA00010139"/>
    </source>
</evidence>
<dbReference type="InterPro" id="IPR051209">
    <property type="entry name" value="FAD-bind_Monooxygenase_sf"/>
</dbReference>
<evidence type="ECO:0008006" key="7">
    <source>
        <dbReference type="Google" id="ProtNLM"/>
    </source>
</evidence>
<dbReference type="AlphaFoldDB" id="A0A8H4WPN3"/>
<dbReference type="EMBL" id="JABFAI010000373">
    <property type="protein sequence ID" value="KAF4945320.1"/>
    <property type="molecule type" value="Genomic_DNA"/>
</dbReference>
<keyword evidence="4" id="KW-0560">Oxidoreductase</keyword>
<dbReference type="PANTHER" id="PTHR42877">
    <property type="entry name" value="L-ORNITHINE N(5)-MONOOXYGENASE-RELATED"/>
    <property type="match status" value="1"/>
</dbReference>
<evidence type="ECO:0000256" key="3">
    <source>
        <dbReference type="ARBA" id="ARBA00022827"/>
    </source>
</evidence>
<dbReference type="GO" id="GO:0004499">
    <property type="term" value="F:N,N-dimethylaniline monooxygenase activity"/>
    <property type="evidence" value="ECO:0007669"/>
    <property type="project" value="InterPro"/>
</dbReference>
<name>A0A8H4WPN3_9HYPO</name>
<dbReference type="Gene3D" id="3.50.50.60">
    <property type="entry name" value="FAD/NAD(P)-binding domain"/>
    <property type="match status" value="2"/>
</dbReference>
<keyword evidence="6" id="KW-1185">Reference proteome</keyword>
<comment type="similarity">
    <text evidence="1">Belongs to the FAD-binding monooxygenase family.</text>
</comment>
<protein>
    <recommendedName>
        <fullName evidence="7">Monooxygenase</fullName>
    </recommendedName>
</protein>
<accession>A0A8H4WPN3</accession>
<dbReference type="InterPro" id="IPR036188">
    <property type="entry name" value="FAD/NAD-bd_sf"/>
</dbReference>
<keyword evidence="3" id="KW-0274">FAD</keyword>
<evidence type="ECO:0000256" key="2">
    <source>
        <dbReference type="ARBA" id="ARBA00022630"/>
    </source>
</evidence>
<gene>
    <name evidence="5" type="ORF">FGADI_12060</name>
</gene>
<dbReference type="GO" id="GO:0050661">
    <property type="term" value="F:NADP binding"/>
    <property type="evidence" value="ECO:0007669"/>
    <property type="project" value="InterPro"/>
</dbReference>
<dbReference type="OrthoDB" id="74360at2759"/>
<dbReference type="InterPro" id="IPR020946">
    <property type="entry name" value="Flavin_mOase-like"/>
</dbReference>
<evidence type="ECO:0000313" key="5">
    <source>
        <dbReference type="EMBL" id="KAF4945320.1"/>
    </source>
</evidence>
<proteinExistence type="inferred from homology"/>
<organism evidence="5 6">
    <name type="scientific">Fusarium gaditjirri</name>
    <dbReference type="NCBI Taxonomy" id="282569"/>
    <lineage>
        <taxon>Eukaryota</taxon>
        <taxon>Fungi</taxon>
        <taxon>Dikarya</taxon>
        <taxon>Ascomycota</taxon>
        <taxon>Pezizomycotina</taxon>
        <taxon>Sordariomycetes</taxon>
        <taxon>Hypocreomycetidae</taxon>
        <taxon>Hypocreales</taxon>
        <taxon>Nectriaceae</taxon>
        <taxon>Fusarium</taxon>
        <taxon>Fusarium nisikadoi species complex</taxon>
    </lineage>
</organism>
<dbReference type="Proteomes" id="UP000604273">
    <property type="component" value="Unassembled WGS sequence"/>
</dbReference>